<dbReference type="InterPro" id="IPR001279">
    <property type="entry name" value="Metallo-B-lactamas"/>
</dbReference>
<dbReference type="InterPro" id="IPR051013">
    <property type="entry name" value="MBL_superfamily_lactonases"/>
</dbReference>
<evidence type="ECO:0000256" key="1">
    <source>
        <dbReference type="ARBA" id="ARBA00001947"/>
    </source>
</evidence>
<dbReference type="PANTHER" id="PTHR42978:SF7">
    <property type="entry name" value="METALLO-HYDROLASE RV2300C-RELATED"/>
    <property type="match status" value="1"/>
</dbReference>
<name>A0A845BBR0_9PROT</name>
<sequence length="271" mass="30274">MTELPTYEVFALRYAMREAMRSDHFIGGDPHDGPMPMDYFLWLIRGAGRSIVVDSGFTAEVAARRKRTFLRDPIEALRLLGVEAERVQDVVLTHLHYDHVGNFHRFPVATFHLQEADLHFACGRHMRYGHLRHAFEVEDVVGIVRLNFAERVRLYTGQVELAPGITLHPAPGHSAGLQFVRVNTARGAVVLASDVTHFYENLETGRPFPICVSVAEMLESHDRLRAAAPSLAHIVPGHDPEVMRRYPAVSPELEGIAVRLDVPPAEAAGHS</sequence>
<keyword evidence="3" id="KW-0479">Metal-binding</keyword>
<feature type="domain" description="Metallo-beta-lactamase" evidence="6">
    <location>
        <begin position="38"/>
        <end position="238"/>
    </location>
</feature>
<dbReference type="InterPro" id="IPR036866">
    <property type="entry name" value="RibonucZ/Hydroxyglut_hydro"/>
</dbReference>
<gene>
    <name evidence="7" type="ORF">E0493_09480</name>
</gene>
<comment type="caution">
    <text evidence="7">The sequence shown here is derived from an EMBL/GenBank/DDBJ whole genome shotgun (WGS) entry which is preliminary data.</text>
</comment>
<keyword evidence="8" id="KW-1185">Reference proteome</keyword>
<dbReference type="RefSeq" id="WP_160936696.1">
    <property type="nucleotide sequence ID" value="NZ_SNVJ01000006.1"/>
</dbReference>
<dbReference type="CDD" id="cd07729">
    <property type="entry name" value="AHL_lactonase_MBL-fold"/>
    <property type="match status" value="1"/>
</dbReference>
<evidence type="ECO:0000256" key="2">
    <source>
        <dbReference type="ARBA" id="ARBA00007749"/>
    </source>
</evidence>
<dbReference type="Proteomes" id="UP000460715">
    <property type="component" value="Unassembled WGS sequence"/>
</dbReference>
<dbReference type="SMART" id="SM00849">
    <property type="entry name" value="Lactamase_B"/>
    <property type="match status" value="1"/>
</dbReference>
<dbReference type="GO" id="GO:0016787">
    <property type="term" value="F:hydrolase activity"/>
    <property type="evidence" value="ECO:0007669"/>
    <property type="project" value="UniProtKB-KW"/>
</dbReference>
<comment type="similarity">
    <text evidence="2">Belongs to the metallo-beta-lactamase superfamily.</text>
</comment>
<dbReference type="Pfam" id="PF00753">
    <property type="entry name" value="Lactamase_B"/>
    <property type="match status" value="1"/>
</dbReference>
<comment type="cofactor">
    <cofactor evidence="1">
        <name>Zn(2+)</name>
        <dbReference type="ChEBI" id="CHEBI:29105"/>
    </cofactor>
</comment>
<evidence type="ECO:0000259" key="6">
    <source>
        <dbReference type="SMART" id="SM00849"/>
    </source>
</evidence>
<proteinExistence type="inferred from homology"/>
<dbReference type="Gene3D" id="3.60.15.10">
    <property type="entry name" value="Ribonuclease Z/Hydroxyacylglutathione hydrolase-like"/>
    <property type="match status" value="1"/>
</dbReference>
<dbReference type="SUPFAM" id="SSF56281">
    <property type="entry name" value="Metallo-hydrolase/oxidoreductase"/>
    <property type="match status" value="1"/>
</dbReference>
<evidence type="ECO:0000256" key="5">
    <source>
        <dbReference type="ARBA" id="ARBA00022833"/>
    </source>
</evidence>
<keyword evidence="5" id="KW-0862">Zinc</keyword>
<evidence type="ECO:0000256" key="3">
    <source>
        <dbReference type="ARBA" id="ARBA00022723"/>
    </source>
</evidence>
<dbReference type="AlphaFoldDB" id="A0A845BBR0"/>
<dbReference type="OrthoDB" id="9773738at2"/>
<evidence type="ECO:0000313" key="7">
    <source>
        <dbReference type="EMBL" id="MXP63580.1"/>
    </source>
</evidence>
<accession>A0A845BBR0</accession>
<organism evidence="7 8">
    <name type="scientific">Teichococcus coralli</name>
    <dbReference type="NCBI Taxonomy" id="2545983"/>
    <lineage>
        <taxon>Bacteria</taxon>
        <taxon>Pseudomonadati</taxon>
        <taxon>Pseudomonadota</taxon>
        <taxon>Alphaproteobacteria</taxon>
        <taxon>Acetobacterales</taxon>
        <taxon>Roseomonadaceae</taxon>
        <taxon>Roseomonas</taxon>
    </lineage>
</organism>
<protein>
    <submittedName>
        <fullName evidence="7">N-acyl homoserine lactonase family protein</fullName>
    </submittedName>
</protein>
<keyword evidence="4" id="KW-0378">Hydrolase</keyword>
<dbReference type="GO" id="GO:0046872">
    <property type="term" value="F:metal ion binding"/>
    <property type="evidence" value="ECO:0007669"/>
    <property type="project" value="UniProtKB-KW"/>
</dbReference>
<reference evidence="7 8" key="1">
    <citation type="submission" date="2019-03" db="EMBL/GenBank/DDBJ databases">
        <title>Roseomonas sp. a novel Roseomonas species isolated from Sea whip Gorgonian.</title>
        <authorList>
            <person name="Li F."/>
            <person name="Pan X."/>
            <person name="Huang S."/>
            <person name="Li Z."/>
            <person name="Meng B."/>
        </authorList>
    </citation>
    <scope>NUCLEOTIDE SEQUENCE [LARGE SCALE GENOMIC DNA]</scope>
    <source>
        <strain evidence="7 8">M0104</strain>
    </source>
</reference>
<dbReference type="EMBL" id="SNVJ01000006">
    <property type="protein sequence ID" value="MXP63580.1"/>
    <property type="molecule type" value="Genomic_DNA"/>
</dbReference>
<dbReference type="PANTHER" id="PTHR42978">
    <property type="entry name" value="QUORUM-QUENCHING LACTONASE YTNP-RELATED-RELATED"/>
    <property type="match status" value="1"/>
</dbReference>
<evidence type="ECO:0000256" key="4">
    <source>
        <dbReference type="ARBA" id="ARBA00022801"/>
    </source>
</evidence>
<evidence type="ECO:0000313" key="8">
    <source>
        <dbReference type="Proteomes" id="UP000460715"/>
    </source>
</evidence>